<gene>
    <name evidence="1" type="ORF">ENM99_03080</name>
</gene>
<evidence type="ECO:0000313" key="1">
    <source>
        <dbReference type="EMBL" id="HHS48827.1"/>
    </source>
</evidence>
<proteinExistence type="predicted"/>
<accession>A0A7C6E874</accession>
<organism evidence="1">
    <name type="scientific">Desulfurella acetivorans</name>
    <dbReference type="NCBI Taxonomy" id="33002"/>
    <lineage>
        <taxon>Bacteria</taxon>
        <taxon>Pseudomonadati</taxon>
        <taxon>Campylobacterota</taxon>
        <taxon>Desulfurellia</taxon>
        <taxon>Desulfurellales</taxon>
        <taxon>Desulfurellaceae</taxon>
        <taxon>Desulfurella</taxon>
    </lineage>
</organism>
<sequence length="122" mass="14004">MKEKILDIMQGFIKTSDIEEFVSLLKERSAYIKGKPIDFLIASKSDILTMLNLLKDFLKQRSFIPKRTLIALILLLAYAVGKKTKKLDILKTSIDSDLLIGFCIYLVEKDIKKYLEFKGGKK</sequence>
<dbReference type="Proteomes" id="UP000886400">
    <property type="component" value="Unassembled WGS sequence"/>
</dbReference>
<evidence type="ECO:0008006" key="2">
    <source>
        <dbReference type="Google" id="ProtNLM"/>
    </source>
</evidence>
<comment type="caution">
    <text evidence="1">The sequence shown here is derived from an EMBL/GenBank/DDBJ whole genome shotgun (WGS) entry which is preliminary data.</text>
</comment>
<name>A0A7C6E874_DESAE</name>
<dbReference type="EMBL" id="DRZX01000146">
    <property type="protein sequence ID" value="HHS48827.1"/>
    <property type="molecule type" value="Genomic_DNA"/>
</dbReference>
<protein>
    <recommendedName>
        <fullName evidence="2">DUF1232 domain-containing protein</fullName>
    </recommendedName>
</protein>
<dbReference type="AlphaFoldDB" id="A0A7C6E874"/>
<reference evidence="1" key="1">
    <citation type="journal article" date="2020" name="mSystems">
        <title>Genome- and Community-Level Interaction Insights into Carbon Utilization and Element Cycling Functions of Hydrothermarchaeota in Hydrothermal Sediment.</title>
        <authorList>
            <person name="Zhou Z."/>
            <person name="Liu Y."/>
            <person name="Xu W."/>
            <person name="Pan J."/>
            <person name="Luo Z.H."/>
            <person name="Li M."/>
        </authorList>
    </citation>
    <scope>NUCLEOTIDE SEQUENCE [LARGE SCALE GENOMIC DNA]</scope>
    <source>
        <strain evidence="1">SpSt-1135</strain>
    </source>
</reference>